<comment type="subcellular location">
    <subcellularLocation>
        <location evidence="1">Cell membrane</location>
        <topology evidence="1">Multi-pass membrane protein</topology>
    </subcellularLocation>
</comment>
<keyword evidence="5 7" id="KW-1133">Transmembrane helix</keyword>
<evidence type="ECO:0000259" key="8">
    <source>
        <dbReference type="PROSITE" id="PS50850"/>
    </source>
</evidence>
<dbReference type="PANTHER" id="PTHR23517:SF10">
    <property type="entry name" value="MAJOR FACILITATOR SUPERFAMILY (MFS) PROFILE DOMAIN-CONTAINING PROTEIN"/>
    <property type="match status" value="1"/>
</dbReference>
<feature type="transmembrane region" description="Helical" evidence="7">
    <location>
        <begin position="203"/>
        <end position="223"/>
    </location>
</feature>
<dbReference type="InterPro" id="IPR011701">
    <property type="entry name" value="MFS"/>
</dbReference>
<dbReference type="InterPro" id="IPR036259">
    <property type="entry name" value="MFS_trans_sf"/>
</dbReference>
<feature type="transmembrane region" description="Helical" evidence="7">
    <location>
        <begin position="274"/>
        <end position="291"/>
    </location>
</feature>
<dbReference type="PANTHER" id="PTHR23517">
    <property type="entry name" value="RESISTANCE PROTEIN MDTM, PUTATIVE-RELATED-RELATED"/>
    <property type="match status" value="1"/>
</dbReference>
<feature type="domain" description="Major facilitator superfamily (MFS) profile" evidence="8">
    <location>
        <begin position="7"/>
        <end position="385"/>
    </location>
</feature>
<dbReference type="SUPFAM" id="SSF103473">
    <property type="entry name" value="MFS general substrate transporter"/>
    <property type="match status" value="1"/>
</dbReference>
<accession>A0ABW4BCN3</accession>
<proteinExistence type="predicted"/>
<feature type="transmembrane region" description="Helical" evidence="7">
    <location>
        <begin position="160"/>
        <end position="182"/>
    </location>
</feature>
<gene>
    <name evidence="9" type="ORF">ACFQ41_02920</name>
</gene>
<feature type="transmembrane region" description="Helical" evidence="7">
    <location>
        <begin position="243"/>
        <end position="262"/>
    </location>
</feature>
<evidence type="ECO:0000313" key="10">
    <source>
        <dbReference type="Proteomes" id="UP001597199"/>
    </source>
</evidence>
<feature type="transmembrane region" description="Helical" evidence="7">
    <location>
        <begin position="297"/>
        <end position="319"/>
    </location>
</feature>
<dbReference type="Gene3D" id="1.20.1250.20">
    <property type="entry name" value="MFS general substrate transporter like domains"/>
    <property type="match status" value="2"/>
</dbReference>
<dbReference type="PROSITE" id="PS50850">
    <property type="entry name" value="MFS"/>
    <property type="match status" value="1"/>
</dbReference>
<dbReference type="Proteomes" id="UP001597199">
    <property type="component" value="Unassembled WGS sequence"/>
</dbReference>
<evidence type="ECO:0000256" key="6">
    <source>
        <dbReference type="ARBA" id="ARBA00023136"/>
    </source>
</evidence>
<feature type="transmembrane region" description="Helical" evidence="7">
    <location>
        <begin position="74"/>
        <end position="95"/>
    </location>
</feature>
<evidence type="ECO:0000256" key="5">
    <source>
        <dbReference type="ARBA" id="ARBA00022989"/>
    </source>
</evidence>
<feature type="transmembrane region" description="Helical" evidence="7">
    <location>
        <begin position="331"/>
        <end position="354"/>
    </location>
</feature>
<dbReference type="RefSeq" id="WP_204117881.1">
    <property type="nucleotide sequence ID" value="NZ_BOLV01000001.1"/>
</dbReference>
<keyword evidence="3" id="KW-1003">Cell membrane</keyword>
<evidence type="ECO:0000256" key="1">
    <source>
        <dbReference type="ARBA" id="ARBA00004651"/>
    </source>
</evidence>
<feature type="transmembrane region" description="Helical" evidence="7">
    <location>
        <begin position="134"/>
        <end position="154"/>
    </location>
</feature>
<reference evidence="10" key="1">
    <citation type="journal article" date="2019" name="Int. J. Syst. Evol. Microbiol.">
        <title>The Global Catalogue of Microorganisms (GCM) 10K type strain sequencing project: providing services to taxonomists for standard genome sequencing and annotation.</title>
        <authorList>
            <consortium name="The Broad Institute Genomics Platform"/>
            <consortium name="The Broad Institute Genome Sequencing Center for Infectious Disease"/>
            <person name="Wu L."/>
            <person name="Ma J."/>
        </authorList>
    </citation>
    <scope>NUCLEOTIDE SEQUENCE [LARGE SCALE GENOMIC DNA]</scope>
    <source>
        <strain evidence="10">CCM 9110</strain>
    </source>
</reference>
<keyword evidence="2" id="KW-0813">Transport</keyword>
<evidence type="ECO:0000256" key="4">
    <source>
        <dbReference type="ARBA" id="ARBA00022692"/>
    </source>
</evidence>
<evidence type="ECO:0000256" key="2">
    <source>
        <dbReference type="ARBA" id="ARBA00022448"/>
    </source>
</evidence>
<evidence type="ECO:0000256" key="7">
    <source>
        <dbReference type="SAM" id="Phobius"/>
    </source>
</evidence>
<name>A0ABW4BCN3_9LACO</name>
<feature type="transmembrane region" description="Helical" evidence="7">
    <location>
        <begin position="7"/>
        <end position="29"/>
    </location>
</feature>
<dbReference type="Pfam" id="PF07690">
    <property type="entry name" value="MFS_1"/>
    <property type="match status" value="1"/>
</dbReference>
<organism evidence="9 10">
    <name type="scientific">Lacticaseibacillus suilingensis</name>
    <dbReference type="NCBI Taxonomy" id="2799577"/>
    <lineage>
        <taxon>Bacteria</taxon>
        <taxon>Bacillati</taxon>
        <taxon>Bacillota</taxon>
        <taxon>Bacilli</taxon>
        <taxon>Lactobacillales</taxon>
        <taxon>Lactobacillaceae</taxon>
        <taxon>Lacticaseibacillus</taxon>
    </lineage>
</organism>
<dbReference type="InterPro" id="IPR020846">
    <property type="entry name" value="MFS_dom"/>
</dbReference>
<feature type="transmembrane region" description="Helical" evidence="7">
    <location>
        <begin position="41"/>
        <end position="62"/>
    </location>
</feature>
<feature type="transmembrane region" description="Helical" evidence="7">
    <location>
        <begin position="360"/>
        <end position="382"/>
    </location>
</feature>
<keyword evidence="10" id="KW-1185">Reference proteome</keyword>
<dbReference type="CDD" id="cd17329">
    <property type="entry name" value="MFS_MdtH_MDR_like"/>
    <property type="match status" value="1"/>
</dbReference>
<evidence type="ECO:0000313" key="9">
    <source>
        <dbReference type="EMBL" id="MFD1398255.1"/>
    </source>
</evidence>
<keyword evidence="4 7" id="KW-0812">Transmembrane</keyword>
<keyword evidence="6 7" id="KW-0472">Membrane</keyword>
<dbReference type="InterPro" id="IPR050171">
    <property type="entry name" value="MFS_Transporters"/>
</dbReference>
<comment type="caution">
    <text evidence="9">The sequence shown here is derived from an EMBL/GenBank/DDBJ whole genome shotgun (WGS) entry which is preliminary data.</text>
</comment>
<sequence>MARKELTLKWLFLGSLITNTGISFIWPLTTIYMHEYLGEPLTTSGIVLFFNSVAMMIGNVVGGRLFDRWSPYRTILTGIALDVITAGALIMWHGWPAYPLYLVIMGFGSGMVNTALNSYATLSTSRRSSYVFNVLYFMSNLGLVIGTLIVGYVLPLGISYIFALAFALFTLFFIVALIHFNVPSRKIEKQVKAAGARRDNPHQVPIILLLITLFLTWVAYEQWQSNISTFMLGLGMKVRDYSFLWTFNAVLIVLGQPILTAFDDWLTKHIRLRLGVGFTLFGCAFLILIGAKSYWLFMLAMGVLTLGEILALPSVSTYVDMYTEAAEKGRFQGYVQMFASAGRAVGPLIGALVIEAIGYHPLFLMLALILFASIGIFSWHAARLHG</sequence>
<dbReference type="EMBL" id="JBHTOA010000016">
    <property type="protein sequence ID" value="MFD1398255.1"/>
    <property type="molecule type" value="Genomic_DNA"/>
</dbReference>
<protein>
    <submittedName>
        <fullName evidence="9">MDR family MFS transporter</fullName>
    </submittedName>
</protein>
<feature type="transmembrane region" description="Helical" evidence="7">
    <location>
        <begin position="101"/>
        <end position="122"/>
    </location>
</feature>
<evidence type="ECO:0000256" key="3">
    <source>
        <dbReference type="ARBA" id="ARBA00022475"/>
    </source>
</evidence>